<dbReference type="EMBL" id="GBRH01257625">
    <property type="protein sequence ID" value="JAD40270.1"/>
    <property type="molecule type" value="Transcribed_RNA"/>
</dbReference>
<evidence type="ECO:0000313" key="1">
    <source>
        <dbReference type="EMBL" id="JAD40270.1"/>
    </source>
</evidence>
<sequence length="39" mass="4363">MFGDSVCAPHQLSGTNNTPECSVALNVVWFSYWELIQCD</sequence>
<proteinExistence type="predicted"/>
<organism evidence="1">
    <name type="scientific">Arundo donax</name>
    <name type="common">Giant reed</name>
    <name type="synonym">Donax arundinaceus</name>
    <dbReference type="NCBI Taxonomy" id="35708"/>
    <lineage>
        <taxon>Eukaryota</taxon>
        <taxon>Viridiplantae</taxon>
        <taxon>Streptophyta</taxon>
        <taxon>Embryophyta</taxon>
        <taxon>Tracheophyta</taxon>
        <taxon>Spermatophyta</taxon>
        <taxon>Magnoliopsida</taxon>
        <taxon>Liliopsida</taxon>
        <taxon>Poales</taxon>
        <taxon>Poaceae</taxon>
        <taxon>PACMAD clade</taxon>
        <taxon>Arundinoideae</taxon>
        <taxon>Arundineae</taxon>
        <taxon>Arundo</taxon>
    </lineage>
</organism>
<reference evidence="1" key="1">
    <citation type="submission" date="2014-09" db="EMBL/GenBank/DDBJ databases">
        <authorList>
            <person name="Magalhaes I.L.F."/>
            <person name="Oliveira U."/>
            <person name="Santos F.R."/>
            <person name="Vidigal T.H.D.A."/>
            <person name="Brescovit A.D."/>
            <person name="Santos A.J."/>
        </authorList>
    </citation>
    <scope>NUCLEOTIDE SEQUENCE</scope>
    <source>
        <tissue evidence="1">Shoot tissue taken approximately 20 cm above the soil surface</tissue>
    </source>
</reference>
<name>A0A0A8ZU17_ARUDO</name>
<reference evidence="1" key="2">
    <citation type="journal article" date="2015" name="Data Brief">
        <title>Shoot transcriptome of the giant reed, Arundo donax.</title>
        <authorList>
            <person name="Barrero R.A."/>
            <person name="Guerrero F.D."/>
            <person name="Moolhuijzen P."/>
            <person name="Goolsby J.A."/>
            <person name="Tidwell J."/>
            <person name="Bellgard S.E."/>
            <person name="Bellgard M.I."/>
        </authorList>
    </citation>
    <scope>NUCLEOTIDE SEQUENCE</scope>
    <source>
        <tissue evidence="1">Shoot tissue taken approximately 20 cm above the soil surface</tissue>
    </source>
</reference>
<accession>A0A0A8ZU17</accession>
<dbReference type="AlphaFoldDB" id="A0A0A8ZU17"/>
<protein>
    <submittedName>
        <fullName evidence="1">Uncharacterized protein</fullName>
    </submittedName>
</protein>